<dbReference type="EMBL" id="HBUE01184464">
    <property type="protein sequence ID" value="CAG6522054.1"/>
    <property type="molecule type" value="Transcribed_RNA"/>
</dbReference>
<evidence type="ECO:0000313" key="1">
    <source>
        <dbReference type="EMBL" id="CAG6573664.1"/>
    </source>
</evidence>
<accession>A0A8D8JK27</accession>
<sequence>MPFSRFATTVVACTRKPSGLVYLFLLTVRISQSLTSHFAHFERKVCQTAVSEVGWFTENTVCCMGLAQTFHFHCRDGVVFFSRNIRVPIEARPTFSSQAAPFSFPRNGVRSHHGFPRVFNVTRNLNTTYVPADLCGGRADNFRGNWNNFFLEFRK</sequence>
<proteinExistence type="predicted"/>
<organism evidence="1">
    <name type="scientific">Culex pipiens</name>
    <name type="common">House mosquito</name>
    <dbReference type="NCBI Taxonomy" id="7175"/>
    <lineage>
        <taxon>Eukaryota</taxon>
        <taxon>Metazoa</taxon>
        <taxon>Ecdysozoa</taxon>
        <taxon>Arthropoda</taxon>
        <taxon>Hexapoda</taxon>
        <taxon>Insecta</taxon>
        <taxon>Pterygota</taxon>
        <taxon>Neoptera</taxon>
        <taxon>Endopterygota</taxon>
        <taxon>Diptera</taxon>
        <taxon>Nematocera</taxon>
        <taxon>Culicoidea</taxon>
        <taxon>Culicidae</taxon>
        <taxon>Culicinae</taxon>
        <taxon>Culicini</taxon>
        <taxon>Culex</taxon>
        <taxon>Culex</taxon>
    </lineage>
</organism>
<dbReference type="AlphaFoldDB" id="A0A8D8JK27"/>
<reference evidence="1" key="1">
    <citation type="submission" date="2021-05" db="EMBL/GenBank/DDBJ databases">
        <authorList>
            <person name="Alioto T."/>
            <person name="Alioto T."/>
            <person name="Gomez Garrido J."/>
        </authorList>
    </citation>
    <scope>NUCLEOTIDE SEQUENCE</scope>
</reference>
<dbReference type="EMBL" id="HBUE01290162">
    <property type="protein sequence ID" value="CAG6573664.1"/>
    <property type="molecule type" value="Transcribed_RNA"/>
</dbReference>
<name>A0A8D8JK27_CULPI</name>
<protein>
    <submittedName>
        <fullName evidence="1">(northern house mosquito) hypothetical protein</fullName>
    </submittedName>
</protein>